<evidence type="ECO:0000256" key="1">
    <source>
        <dbReference type="SAM" id="MobiDB-lite"/>
    </source>
</evidence>
<dbReference type="HOGENOM" id="CLU_957539_0_0_1"/>
<reference evidence="2" key="2">
    <citation type="submission" date="2015-06" db="UniProtKB">
        <authorList>
            <consortium name="EnsemblMetazoa"/>
        </authorList>
    </citation>
    <scope>IDENTIFICATION</scope>
</reference>
<feature type="compositionally biased region" description="Low complexity" evidence="1">
    <location>
        <begin position="129"/>
        <end position="147"/>
    </location>
</feature>
<feature type="compositionally biased region" description="Low complexity" evidence="1">
    <location>
        <begin position="59"/>
        <end position="83"/>
    </location>
</feature>
<organism evidence="2 3">
    <name type="scientific">Tetranychus urticae</name>
    <name type="common">Two-spotted spider mite</name>
    <dbReference type="NCBI Taxonomy" id="32264"/>
    <lineage>
        <taxon>Eukaryota</taxon>
        <taxon>Metazoa</taxon>
        <taxon>Ecdysozoa</taxon>
        <taxon>Arthropoda</taxon>
        <taxon>Chelicerata</taxon>
        <taxon>Arachnida</taxon>
        <taxon>Acari</taxon>
        <taxon>Acariformes</taxon>
        <taxon>Trombidiformes</taxon>
        <taxon>Prostigmata</taxon>
        <taxon>Eleutherengona</taxon>
        <taxon>Raphignathae</taxon>
        <taxon>Tetranychoidea</taxon>
        <taxon>Tetranychidae</taxon>
        <taxon>Tetranychus</taxon>
    </lineage>
</organism>
<proteinExistence type="predicted"/>
<evidence type="ECO:0000313" key="2">
    <source>
        <dbReference type="EnsemblMetazoa" id="tetur06g06170.1"/>
    </source>
</evidence>
<feature type="compositionally biased region" description="Basic and acidic residues" evidence="1">
    <location>
        <begin position="188"/>
        <end position="197"/>
    </location>
</feature>
<dbReference type="EnsemblMetazoa" id="tetur06g06170.1">
    <property type="protein sequence ID" value="tetur06g06170.1"/>
    <property type="gene ID" value="tetur06g06170"/>
</dbReference>
<dbReference type="AlphaFoldDB" id="T1K7Z8"/>
<sequence>MNTSLPDDFPLSRSELLSPLIFCLLLPCLKQLNSVIVVRGANVTITTSGFNQRPIVVINNPSNNQGNDQNSDSPAQPQAPGQTPGQGTGQSSGAAPSPGSSGTPPNPPNQQAINGPAIPNQSQVSPNQRPNRTSTSRPNTRPSTGSPDSQLINGNNFGINFPSSQSFPSIANPFQVTSSPGNQNNPKAFERPTDIDRVTGNPGTSLYLQGNSRRRLARSKVSNRQDKRPANRRRNKATLSNESTINLQRRVKANTRNGFQSNRRLIGSTGNNALSCRQTICSRQRQTNSKN</sequence>
<keyword evidence="3" id="KW-1185">Reference proteome</keyword>
<accession>T1K7Z8</accession>
<protein>
    <submittedName>
        <fullName evidence="2">Uncharacterized protein</fullName>
    </submittedName>
</protein>
<name>T1K7Z8_TETUR</name>
<evidence type="ECO:0000313" key="3">
    <source>
        <dbReference type="Proteomes" id="UP000015104"/>
    </source>
</evidence>
<feature type="compositionally biased region" description="Low complexity" evidence="1">
    <location>
        <begin position="91"/>
        <end position="103"/>
    </location>
</feature>
<feature type="compositionally biased region" description="Polar residues" evidence="1">
    <location>
        <begin position="119"/>
        <end position="128"/>
    </location>
</feature>
<feature type="region of interest" description="Disordered" evidence="1">
    <location>
        <begin position="56"/>
        <end position="239"/>
    </location>
</feature>
<dbReference type="Proteomes" id="UP000015104">
    <property type="component" value="Unassembled WGS sequence"/>
</dbReference>
<dbReference type="KEGG" id="tut:107360995"/>
<gene>
    <name evidence="2" type="primary">107360995</name>
</gene>
<feature type="compositionally biased region" description="Polar residues" evidence="1">
    <location>
        <begin position="148"/>
        <end position="186"/>
    </location>
</feature>
<feature type="compositionally biased region" description="Polar residues" evidence="1">
    <location>
        <begin position="201"/>
        <end position="211"/>
    </location>
</feature>
<dbReference type="EMBL" id="CAEY01001815">
    <property type="status" value="NOT_ANNOTATED_CDS"/>
    <property type="molecule type" value="Genomic_DNA"/>
</dbReference>
<reference evidence="3" key="1">
    <citation type="submission" date="2011-08" db="EMBL/GenBank/DDBJ databases">
        <authorList>
            <person name="Rombauts S."/>
        </authorList>
    </citation>
    <scope>NUCLEOTIDE SEQUENCE</scope>
    <source>
        <strain evidence="3">London</strain>
    </source>
</reference>